<sequence length="354" mass="41122">MGDVLLDETLKHIKATEPTETVQTWIELLIGETWNPFKLQDRLRNVRARIAKNLVEKGILTIEKQNFLLFDMTTHPVTNTTEKQQLVTKLQDSVLEQWASWLPQQPDADDTSRDSKWSLPSLAPDETMCKSVTTGEWKKIFYEKMEEAKPADSWDLIIDPNLKHNVLAPGWKQYLELHASGRFHCSWCWHTWQSPHVVILFHMHLDRAQRAGSVRMRVFKQLCYECGTARLDESSMLEENIECLVDNLITSLREQCYGERGGQYRIHVASRQDTRRHRGEFCEACQEGIVHWKPSEKLLEEEATTYTFSRAPSPTKPQAEEGSGCNFFSIPWCLFWATVLLLIIYLQFSFRSSV</sequence>
<dbReference type="GO" id="GO:0001580">
    <property type="term" value="P:detection of chemical stimulus involved in sensory perception of bitter taste"/>
    <property type="evidence" value="ECO:0007669"/>
    <property type="project" value="TreeGrafter"/>
</dbReference>
<dbReference type="GO" id="GO:0008270">
    <property type="term" value="F:zinc ion binding"/>
    <property type="evidence" value="ECO:0007669"/>
    <property type="project" value="UniProtKB-KW"/>
</dbReference>
<dbReference type="Pfam" id="PF05719">
    <property type="entry name" value="GPP34"/>
    <property type="match status" value="1"/>
</dbReference>
<dbReference type="AlphaFoldDB" id="A0AAD4UKJ4"/>
<evidence type="ECO:0000313" key="15">
    <source>
        <dbReference type="EMBL" id="KAI4548237.1"/>
    </source>
</evidence>
<accession>A0AAD4UKJ4</accession>
<dbReference type="InterPro" id="IPR027377">
    <property type="entry name" value="ZAR1/RTP1-5-like_Znf-3CxxC"/>
</dbReference>
<dbReference type="Proteomes" id="UP001214576">
    <property type="component" value="Unassembled WGS sequence"/>
</dbReference>
<protein>
    <recommendedName>
        <fullName evidence="14">3CxxC-type domain-containing protein</fullName>
    </recommendedName>
</protein>
<evidence type="ECO:0000259" key="14">
    <source>
        <dbReference type="SMART" id="SM01328"/>
    </source>
</evidence>
<dbReference type="GO" id="GO:0006612">
    <property type="term" value="P:protein targeting to membrane"/>
    <property type="evidence" value="ECO:0007669"/>
    <property type="project" value="TreeGrafter"/>
</dbReference>
<evidence type="ECO:0000256" key="4">
    <source>
        <dbReference type="ARBA" id="ARBA00007284"/>
    </source>
</evidence>
<evidence type="ECO:0000256" key="5">
    <source>
        <dbReference type="ARBA" id="ARBA00022692"/>
    </source>
</evidence>
<evidence type="ECO:0000256" key="2">
    <source>
        <dbReference type="ARBA" id="ARBA00004344"/>
    </source>
</evidence>
<evidence type="ECO:0000256" key="9">
    <source>
        <dbReference type="ARBA" id="ARBA00022989"/>
    </source>
</evidence>
<evidence type="ECO:0000313" key="16">
    <source>
        <dbReference type="Proteomes" id="UP001214576"/>
    </source>
</evidence>
<keyword evidence="12 13" id="KW-0472">Membrane</keyword>
<evidence type="ECO:0000256" key="11">
    <source>
        <dbReference type="ARBA" id="ARBA00023121"/>
    </source>
</evidence>
<keyword evidence="5 13" id="KW-0812">Transmembrane</keyword>
<keyword evidence="10" id="KW-0333">Golgi apparatus</keyword>
<dbReference type="InterPro" id="IPR026096">
    <property type="entry name" value="R-trans_p"/>
</dbReference>
<proteinExistence type="inferred from homology"/>
<comment type="caution">
    <text evidence="15">The sequence shown here is derived from an EMBL/GenBank/DDBJ whole genome shotgun (WGS) entry which is preliminary data.</text>
</comment>
<evidence type="ECO:0000256" key="13">
    <source>
        <dbReference type="SAM" id="Phobius"/>
    </source>
</evidence>
<evidence type="ECO:0000256" key="12">
    <source>
        <dbReference type="ARBA" id="ARBA00023136"/>
    </source>
</evidence>
<dbReference type="Pfam" id="PF13695">
    <property type="entry name" value="Zn_ribbon_3CxxC"/>
    <property type="match status" value="1"/>
</dbReference>
<evidence type="ECO:0000256" key="10">
    <source>
        <dbReference type="ARBA" id="ARBA00023034"/>
    </source>
</evidence>
<keyword evidence="6" id="KW-0479">Metal-binding</keyword>
<reference evidence="15" key="1">
    <citation type="submission" date="2022-03" db="EMBL/GenBank/DDBJ databases">
        <title>Genomic analyses of argali, domestic sheep and their hybrids provide insights into chromosomal evolution, heterosis and genetic basis of agronomic traits.</title>
        <authorList>
            <person name="Li M."/>
        </authorList>
    </citation>
    <scope>NUCLEOTIDE SEQUENCE</scope>
    <source>
        <strain evidence="15">CAU-MHL-2022a</strain>
        <tissue evidence="15">Skin</tissue>
    </source>
</reference>
<dbReference type="GO" id="GO:0009986">
    <property type="term" value="C:cell surface"/>
    <property type="evidence" value="ECO:0007669"/>
    <property type="project" value="TreeGrafter"/>
</dbReference>
<keyword evidence="8" id="KW-0862">Zinc</keyword>
<feature type="transmembrane region" description="Helical" evidence="13">
    <location>
        <begin position="327"/>
        <end position="348"/>
    </location>
</feature>
<dbReference type="GO" id="GO:0032580">
    <property type="term" value="C:Golgi cisterna membrane"/>
    <property type="evidence" value="ECO:0007669"/>
    <property type="project" value="UniProtKB-SubCell"/>
</dbReference>
<dbReference type="GO" id="GO:0070273">
    <property type="term" value="F:phosphatidylinositol-4-phosphate binding"/>
    <property type="evidence" value="ECO:0007669"/>
    <property type="project" value="InterPro"/>
</dbReference>
<comment type="similarity">
    <text evidence="4">Belongs to the GOLPH3/VPS74 family.</text>
</comment>
<dbReference type="Gene3D" id="1.10.3630.10">
    <property type="entry name" value="yeast vps74-n-term truncation variant domain like"/>
    <property type="match status" value="1"/>
</dbReference>
<evidence type="ECO:0000256" key="7">
    <source>
        <dbReference type="ARBA" id="ARBA00022771"/>
    </source>
</evidence>
<feature type="domain" description="3CxxC-type" evidence="14">
    <location>
        <begin position="178"/>
        <end position="288"/>
    </location>
</feature>
<evidence type="ECO:0000256" key="6">
    <source>
        <dbReference type="ARBA" id="ARBA00022723"/>
    </source>
</evidence>
<evidence type="ECO:0000256" key="8">
    <source>
        <dbReference type="ARBA" id="ARBA00022833"/>
    </source>
</evidence>
<dbReference type="SMART" id="SM01328">
    <property type="entry name" value="zf-3CxxC"/>
    <property type="match status" value="1"/>
</dbReference>
<dbReference type="InterPro" id="IPR038261">
    <property type="entry name" value="GPP34-like_sf"/>
</dbReference>
<keyword evidence="7" id="KW-0863">Zinc-finger</keyword>
<gene>
    <name evidence="15" type="ORF">MG293_000567</name>
</gene>
<dbReference type="EMBL" id="JAKZEL010000001">
    <property type="protein sequence ID" value="KAI4548237.1"/>
    <property type="molecule type" value="Genomic_DNA"/>
</dbReference>
<dbReference type="PANTHER" id="PTHR14402:SF19">
    <property type="entry name" value="RECEPTOR-TRANSPORTING PROTEIN 1"/>
    <property type="match status" value="1"/>
</dbReference>
<dbReference type="InterPro" id="IPR008628">
    <property type="entry name" value="GPP34-like"/>
</dbReference>
<evidence type="ECO:0000256" key="3">
    <source>
        <dbReference type="ARBA" id="ARBA00004546"/>
    </source>
</evidence>
<keyword evidence="16" id="KW-1185">Reference proteome</keyword>
<keyword evidence="9 13" id="KW-1133">Transmembrane helix</keyword>
<organism evidence="15 16">
    <name type="scientific">Ovis ammon polii</name>
    <dbReference type="NCBI Taxonomy" id="230172"/>
    <lineage>
        <taxon>Eukaryota</taxon>
        <taxon>Metazoa</taxon>
        <taxon>Chordata</taxon>
        <taxon>Craniata</taxon>
        <taxon>Vertebrata</taxon>
        <taxon>Euteleostomi</taxon>
        <taxon>Mammalia</taxon>
        <taxon>Eutheria</taxon>
        <taxon>Laurasiatheria</taxon>
        <taxon>Artiodactyla</taxon>
        <taxon>Ruminantia</taxon>
        <taxon>Pecora</taxon>
        <taxon>Bovidae</taxon>
        <taxon>Caprinae</taxon>
        <taxon>Ovis</taxon>
    </lineage>
</organism>
<comment type="subcellular location">
    <subcellularLocation>
        <location evidence="2">Golgi apparatus</location>
        <location evidence="2">Golgi stack membrane</location>
        <topology evidence="2">Peripheral membrane protein</topology>
        <orientation evidence="2">Cytoplasmic side</orientation>
    </subcellularLocation>
    <subcellularLocation>
        <location evidence="3">Golgi apparatus</location>
        <location evidence="3">trans-Golgi network membrane</location>
        <topology evidence="3">Peripheral membrane protein</topology>
        <orientation evidence="3">Cytoplasmic side</orientation>
    </subcellularLocation>
    <subcellularLocation>
        <location evidence="1">Membrane</location>
        <topology evidence="1">Single-pass membrane protein</topology>
    </subcellularLocation>
</comment>
<keyword evidence="11" id="KW-0446">Lipid-binding</keyword>
<name>A0AAD4UKJ4_OVIAM</name>
<dbReference type="PANTHER" id="PTHR14402">
    <property type="entry name" value="RECEPTOR TRANSPORTING PROTEIN"/>
    <property type="match status" value="1"/>
</dbReference>
<dbReference type="GO" id="GO:0031849">
    <property type="term" value="F:olfactory receptor binding"/>
    <property type="evidence" value="ECO:0007669"/>
    <property type="project" value="TreeGrafter"/>
</dbReference>
<dbReference type="GO" id="GO:0051205">
    <property type="term" value="P:protein insertion into membrane"/>
    <property type="evidence" value="ECO:0007669"/>
    <property type="project" value="TreeGrafter"/>
</dbReference>
<evidence type="ECO:0000256" key="1">
    <source>
        <dbReference type="ARBA" id="ARBA00004167"/>
    </source>
</evidence>